<evidence type="ECO:0000313" key="2">
    <source>
        <dbReference type="EMBL" id="MBK1884886.1"/>
    </source>
</evidence>
<dbReference type="RefSeq" id="WP_200274465.1">
    <property type="nucleotide sequence ID" value="NZ_JAENIJ010000170.1"/>
</dbReference>
<evidence type="ECO:0000313" key="3">
    <source>
        <dbReference type="Proteomes" id="UP000603141"/>
    </source>
</evidence>
<evidence type="ECO:0000313" key="1">
    <source>
        <dbReference type="EMBL" id="MBK1884882.1"/>
    </source>
</evidence>
<dbReference type="EMBL" id="JAENIJ010000172">
    <property type="protein sequence ID" value="MBK1884886.1"/>
    <property type="molecule type" value="Genomic_DNA"/>
</dbReference>
<reference evidence="1" key="1">
    <citation type="submission" date="2021-01" db="EMBL/GenBank/DDBJ databases">
        <title>Modified the classification status of verrucomicrobia.</title>
        <authorList>
            <person name="Feng X."/>
        </authorList>
    </citation>
    <scope>NUCLEOTIDE SEQUENCE</scope>
    <source>
        <strain evidence="1">KCTC 22041</strain>
    </source>
</reference>
<dbReference type="EMBL" id="JAENIJ010000170">
    <property type="protein sequence ID" value="MBK1884882.1"/>
    <property type="molecule type" value="Genomic_DNA"/>
</dbReference>
<name>A0A934SA48_9BACT</name>
<comment type="caution">
    <text evidence="1">The sequence shown here is derived from an EMBL/GenBank/DDBJ whole genome shotgun (WGS) entry which is preliminary data.</text>
</comment>
<protein>
    <submittedName>
        <fullName evidence="1">Uncharacterized protein</fullName>
    </submittedName>
</protein>
<dbReference type="Gene3D" id="3.90.1690.10">
    <property type="entry name" value="phage-related protein like domain"/>
    <property type="match status" value="1"/>
</dbReference>
<dbReference type="Proteomes" id="UP000603141">
    <property type="component" value="Unassembled WGS sequence"/>
</dbReference>
<dbReference type="InterPro" id="IPR053738">
    <property type="entry name" value="Lambda_capsid_assembly"/>
</dbReference>
<proteinExistence type="predicted"/>
<dbReference type="AlphaFoldDB" id="A0A934SA48"/>
<keyword evidence="3" id="KW-1185">Reference proteome</keyword>
<gene>
    <name evidence="1" type="ORF">JIN85_20900</name>
    <name evidence="2" type="ORF">JIN85_20920</name>
</gene>
<accession>A0A934SA48</accession>
<feature type="non-terminal residue" evidence="1">
    <location>
        <position position="82"/>
    </location>
</feature>
<organism evidence="1 3">
    <name type="scientific">Luteolibacter pohnpeiensis</name>
    <dbReference type="NCBI Taxonomy" id="454153"/>
    <lineage>
        <taxon>Bacteria</taxon>
        <taxon>Pseudomonadati</taxon>
        <taxon>Verrucomicrobiota</taxon>
        <taxon>Verrucomicrobiia</taxon>
        <taxon>Verrucomicrobiales</taxon>
        <taxon>Verrucomicrobiaceae</taxon>
        <taxon>Luteolibacter</taxon>
    </lineage>
</organism>
<sequence>MKAPLLNPLLTGHAVRFMAGLPMVGRRIAPIVPTQLHSAAYYVYDTSNFVDIPTDIRRGPSGNFARIKSSLSSDTFLCKDYG</sequence>